<protein>
    <submittedName>
        <fullName evidence="4">Zinc ribbon domain-containing protein</fullName>
    </submittedName>
</protein>
<gene>
    <name evidence="4" type="ORF">ACFSF0_04270</name>
</gene>
<evidence type="ECO:0000256" key="2">
    <source>
        <dbReference type="SAM" id="Coils"/>
    </source>
</evidence>
<evidence type="ECO:0000256" key="1">
    <source>
        <dbReference type="ARBA" id="ARBA00023125"/>
    </source>
</evidence>
<dbReference type="Proteomes" id="UP001597304">
    <property type="component" value="Unassembled WGS sequence"/>
</dbReference>
<dbReference type="RefSeq" id="WP_147914623.1">
    <property type="nucleotide sequence ID" value="NZ_JBHUEJ010000010.1"/>
</dbReference>
<keyword evidence="2" id="KW-0175">Coiled coil</keyword>
<keyword evidence="5" id="KW-1185">Reference proteome</keyword>
<evidence type="ECO:0000313" key="5">
    <source>
        <dbReference type="Proteomes" id="UP001597304"/>
    </source>
</evidence>
<name>A0ABW4KRD4_9BURK</name>
<comment type="caution">
    <text evidence="4">The sequence shown here is derived from an EMBL/GenBank/DDBJ whole genome shotgun (WGS) entry which is preliminary data.</text>
</comment>
<accession>A0ABW4KRD4</accession>
<evidence type="ECO:0000313" key="4">
    <source>
        <dbReference type="EMBL" id="MFD1709808.1"/>
    </source>
</evidence>
<proteinExistence type="predicted"/>
<dbReference type="Pfam" id="PF07282">
    <property type="entry name" value="Cas12f1-like_TNB"/>
    <property type="match status" value="1"/>
</dbReference>
<feature type="domain" description="Cas12f1-like TNB" evidence="3">
    <location>
        <begin position="516"/>
        <end position="575"/>
    </location>
</feature>
<dbReference type="InterPro" id="IPR010095">
    <property type="entry name" value="Cas12f1-like_TNB"/>
</dbReference>
<organism evidence="4 5">
    <name type="scientific">Ottowia flava</name>
    <dbReference type="NCBI Taxonomy" id="2675430"/>
    <lineage>
        <taxon>Bacteria</taxon>
        <taxon>Pseudomonadati</taxon>
        <taxon>Pseudomonadota</taxon>
        <taxon>Betaproteobacteria</taxon>
        <taxon>Burkholderiales</taxon>
        <taxon>Comamonadaceae</taxon>
        <taxon>Ottowia</taxon>
    </lineage>
</organism>
<evidence type="ECO:0000259" key="3">
    <source>
        <dbReference type="Pfam" id="PF07282"/>
    </source>
</evidence>
<feature type="coiled-coil region" evidence="2">
    <location>
        <begin position="57"/>
        <end position="87"/>
    </location>
</feature>
<reference evidence="5" key="1">
    <citation type="journal article" date="2019" name="Int. J. Syst. Evol. Microbiol.">
        <title>The Global Catalogue of Microorganisms (GCM) 10K type strain sequencing project: providing services to taxonomists for standard genome sequencing and annotation.</title>
        <authorList>
            <consortium name="The Broad Institute Genomics Platform"/>
            <consortium name="The Broad Institute Genome Sequencing Center for Infectious Disease"/>
            <person name="Wu L."/>
            <person name="Ma J."/>
        </authorList>
    </citation>
    <scope>NUCLEOTIDE SEQUENCE [LARGE SCALE GENOMIC DNA]</scope>
    <source>
        <strain evidence="5">LMG 29247</strain>
    </source>
</reference>
<dbReference type="EMBL" id="JBHUEJ010000010">
    <property type="protein sequence ID" value="MFD1709808.1"/>
    <property type="molecule type" value="Genomic_DNA"/>
</dbReference>
<keyword evidence="1" id="KW-0238">DNA-binding</keyword>
<sequence>MKQITIRKLGARLLGDSESTILQSMRQQNRLWNKLVEIERANTEAYRQIVAGSDAELAAITKEHQTVEEQLEEVRIARNRARAAKRTKALDNAPDFAAAIKTLAARLKELRVGMKACRARAKEAAAPGLQQLEEGRRAAVKAAAKEAELWWAHSELVLAAYDVARVRALKTNGTLRFKRFEGEGRIGVRFNNGILLSAPPPTSMLKVREPTLDELGGLQATRSKKRIVAVDMRVGKAGEDRTAPIATFLVTIHAGAELLLNTPLKTVVVKRENHAGRGKWFMLFMFVDADADPIDKPLPARAVGVDFGFRMVRSPDVHSVGDDARSQLLRVATVVGGDGAKEHITLPSDLVGKFHHAAELRGELDRIANDFWLAHGPLFTEDVLGAMSKDEWLRVLVQKAKRARQPYASLMLSIVRAHAEQPVLGEAVNNAMAAWGRRARRLTVATYGTRRRAVERRNHLFRNAAARLVAECGFLALKNTAFAELARLVSEDGSTESPLHAAARANRVIASPALLRAAIVQAAKREQRELVLVDPKDTTLECSQCGHRQGGPIADLMFVCYSCHTVHDQDENSALICLKRALESNA</sequence>